<dbReference type="SUPFAM" id="SSF47413">
    <property type="entry name" value="lambda repressor-like DNA-binding domains"/>
    <property type="match status" value="1"/>
</dbReference>
<organism evidence="2 3">
    <name type="scientific">Streptomyces mobaraensis</name>
    <name type="common">Streptoverticillium mobaraense</name>
    <dbReference type="NCBI Taxonomy" id="35621"/>
    <lineage>
        <taxon>Bacteria</taxon>
        <taxon>Bacillati</taxon>
        <taxon>Actinomycetota</taxon>
        <taxon>Actinomycetes</taxon>
        <taxon>Kitasatosporales</taxon>
        <taxon>Streptomycetaceae</taxon>
        <taxon>Streptomyces</taxon>
    </lineage>
</organism>
<dbReference type="PROSITE" id="PS50943">
    <property type="entry name" value="HTH_CROC1"/>
    <property type="match status" value="1"/>
</dbReference>
<dbReference type="OrthoDB" id="3210663at2"/>
<dbReference type="EMBL" id="VOKX01000034">
    <property type="protein sequence ID" value="KAB7843024.1"/>
    <property type="molecule type" value="Genomic_DNA"/>
</dbReference>
<dbReference type="InterPro" id="IPR001387">
    <property type="entry name" value="Cro/C1-type_HTH"/>
</dbReference>
<dbReference type="Proteomes" id="UP000327000">
    <property type="component" value="Unassembled WGS sequence"/>
</dbReference>
<protein>
    <submittedName>
        <fullName evidence="2">Helix-turn-helix transcriptional regulator</fullName>
    </submittedName>
</protein>
<dbReference type="RefSeq" id="WP_152264287.1">
    <property type="nucleotide sequence ID" value="NZ_VOKX01000034.1"/>
</dbReference>
<dbReference type="Gene3D" id="1.10.260.40">
    <property type="entry name" value="lambda repressor-like DNA-binding domains"/>
    <property type="match status" value="1"/>
</dbReference>
<dbReference type="InterPro" id="IPR010982">
    <property type="entry name" value="Lambda_DNA-bd_dom_sf"/>
</dbReference>
<dbReference type="SMART" id="SM00530">
    <property type="entry name" value="HTH_XRE"/>
    <property type="match status" value="1"/>
</dbReference>
<comment type="caution">
    <text evidence="2">The sequence shown here is derived from an EMBL/GenBank/DDBJ whole genome shotgun (WGS) entry which is preliminary data.</text>
</comment>
<accession>A0A5N5W756</accession>
<evidence type="ECO:0000313" key="2">
    <source>
        <dbReference type="EMBL" id="KAB7843024.1"/>
    </source>
</evidence>
<gene>
    <name evidence="2" type="ORF">FRZ00_18820</name>
</gene>
<dbReference type="AlphaFoldDB" id="A0A5N5W756"/>
<keyword evidence="3" id="KW-1185">Reference proteome</keyword>
<evidence type="ECO:0000313" key="3">
    <source>
        <dbReference type="Proteomes" id="UP000327000"/>
    </source>
</evidence>
<dbReference type="CDD" id="cd00093">
    <property type="entry name" value="HTH_XRE"/>
    <property type="match status" value="1"/>
</dbReference>
<feature type="domain" description="HTH cro/C1-type" evidence="1">
    <location>
        <begin position="9"/>
        <end position="62"/>
    </location>
</feature>
<sequence length="413" mass="45288">MSSGLADNVRKYRRAAGLSQEGLAESADLSLSTVRKVEQGGDARVETLHAMARALGVTTSALFATEAPKPVLGPSDEANRRYLLELRKALMPAVGLTVRAPGPAEAGELSALRRGVQEGHALYWADQYGAVAKRLPKLLRSSEAAVACLEGEEQRQAVEVRCHTLLLTGKYLTQVRQYDMAYHALVEAIRIAREDDRTQLAATGVVGLCWLLLRQDRFDECEELAVLTAQEIEPRMSEASPAHLAVWGELWLRVASASIRNNRPDVAREARRMAGTASSALGSERMSFPDHWAGFGPVTTEVKAVEDLSLMGDARGVLRRTDEGVLSSRAAAHLGRPDPANWGRHRLDVARAHVLLKSHQDAMNELTQLRRASGAWLTHQPMARYIMSDILKTRKRTLTQDMRDMAAHLGVAG</sequence>
<dbReference type="Pfam" id="PF01381">
    <property type="entry name" value="HTH_3"/>
    <property type="match status" value="1"/>
</dbReference>
<proteinExistence type="predicted"/>
<reference evidence="2 3" key="1">
    <citation type="journal article" date="2019" name="Microb. Cell Fact.">
        <title>Exploring novel herbicidin analogues by transcriptional regulator overexpression and MS/MS molecular networking.</title>
        <authorList>
            <person name="Shi Y."/>
            <person name="Gu R."/>
            <person name="Li Y."/>
            <person name="Wang X."/>
            <person name="Ren W."/>
            <person name="Li X."/>
            <person name="Wang L."/>
            <person name="Xie Y."/>
            <person name="Hong B."/>
        </authorList>
    </citation>
    <scope>NUCLEOTIDE SEQUENCE [LARGE SCALE GENOMIC DNA]</scope>
    <source>
        <strain evidence="2 3">US-43</strain>
    </source>
</reference>
<evidence type="ECO:0000259" key="1">
    <source>
        <dbReference type="PROSITE" id="PS50943"/>
    </source>
</evidence>
<name>A0A5N5W756_STRMB</name>
<dbReference type="GO" id="GO:0003677">
    <property type="term" value="F:DNA binding"/>
    <property type="evidence" value="ECO:0007669"/>
    <property type="project" value="InterPro"/>
</dbReference>